<dbReference type="Proteomes" id="UP001152562">
    <property type="component" value="Unassembled WGS sequence"/>
</dbReference>
<dbReference type="SMART" id="SM00028">
    <property type="entry name" value="TPR"/>
    <property type="match status" value="10"/>
</dbReference>
<evidence type="ECO:0008006" key="6">
    <source>
        <dbReference type="Google" id="ProtNLM"/>
    </source>
</evidence>
<dbReference type="PANTHER" id="PTHR15704">
    <property type="entry name" value="SUPERKILLER 3 PROTEIN-RELATED"/>
    <property type="match status" value="1"/>
</dbReference>
<dbReference type="InterPro" id="IPR011990">
    <property type="entry name" value="TPR-like_helical_dom_sf"/>
</dbReference>
<sequence length="1283" mass="147223">MPRINEFDHVKTNQTKCLFKLLMADVKSLLKEARKLIDEKSYKDAQETCKNILRKDKHNYLALVLLGKSLQDSDQAPLAYQKAIASKPDLPLAWQGLANYYERKGDISSENKLLDIYNEILKLTLEEEKALEIITKLSQLGCKLHDNNALSSIVSYIQKSSTEKLGKAAEDELLKLLRNGIQCKHGDIAFILNILDKHVTVNSDIQIHYAKVILQKLDFASAVEEVINLDFFSKNVSLREWLCKELCYNYIHENSFKNFDIEKNINLIIQGIENSKYPGLLKSMLYYEQGLYVEAYKLSVPLINYQVVDEVEATFIIRCTMMLNKWPVAQKLATNFLMKVKEPAFEAILKKFLFLSLYEQQKWEQAMSVGNEISFDALSEKEQAALAKCCIESNQQTQDIVHNLQNTEYFAQLKALSNMKQGKFEDAVALLEQDLSGNSLNLFYLGKCYWALNQYEKCLLNLLKSAKMNAEHADTFLYLGHYYNFKQDFNKAKKCYEKAHSLNNTEEEIMKSLSYVYCKLDLKNLDFELLRANQDSCGVWVNFRLGLHYLNKREWENAILQFRNVIKSNKTHVMAFECLADAYYSRGSYTSSLKAYKKVISMDKSRKNHCLTRIGYIHCLLTEYEEAIATFADVIKIDPCSILALKGLAETWIKVAKKKASFKLYGAAQNSAQYAIDYISKGICIAKQYVCFWNLLASALIFITTLPDKYSFVYLKSAFDEESNICRKDKLDIFPQALACFSRVAKLNNLNCSYDLAVTYLVFYHASQSKIHLQISYKLALACINLKPSSWRNWNLLAKVCVLMKKFDIAQHCFIKALLVTRKWSVAKVWCNLGTLYIKVKLFKLANYCFWRGQSTLPSYPQSWIGQGLIAETIREEEAMDLFRHASRLGYHPESALGYADWVCRTLKNINYPDNRELCYIIDGLYAITYSIDLMDWFLTYEPENACALNIIGILQERIGLLQVALEYYKKSLQFSEEDKQNLIKLNIARLLNRLENYDEAITTYQSITEASLDSTCGLALALFKKGLFEESYAAYDTALHWLSNNDDEKSDLLVAMAGIIYMHKGIDDAKTILFHSIQVSQKKPTPFSLFAICSLGILHSDQSLSKLALSELQKYERDTKFAYDIGFLKSYLIFLNDIDHAIKIISDSIHDHPSDAKLWYSMAQYCLQSPNNKSTVASSCAQRAICLFHNSYSEFNISKMLATASVAENLSGNTVKALILAKKGLHLYPCQTEIWAATLFSILQTKYDKNWIFAASNHMRRNLDATRAMTRWLNLLEKKLGK</sequence>
<dbReference type="EMBL" id="CALOZG010000085">
    <property type="protein sequence ID" value="CAH4037318.1"/>
    <property type="molecule type" value="Genomic_DNA"/>
</dbReference>
<dbReference type="InterPro" id="IPR019734">
    <property type="entry name" value="TPR_rpt"/>
</dbReference>
<feature type="repeat" description="TPR" evidence="3">
    <location>
        <begin position="473"/>
        <end position="506"/>
    </location>
</feature>
<comment type="caution">
    <text evidence="4">The sequence shown here is derived from an EMBL/GenBank/DDBJ whole genome shotgun (WGS) entry which is preliminary data.</text>
</comment>
<dbReference type="Gene3D" id="1.25.40.10">
    <property type="entry name" value="Tetratricopeptide repeat domain"/>
    <property type="match status" value="6"/>
</dbReference>
<evidence type="ECO:0000256" key="2">
    <source>
        <dbReference type="ARBA" id="ARBA00022803"/>
    </source>
</evidence>
<keyword evidence="1" id="KW-0677">Repeat</keyword>
<organism evidence="4 5">
    <name type="scientific">Pieris brassicae</name>
    <name type="common">White butterfly</name>
    <name type="synonym">Large white butterfly</name>
    <dbReference type="NCBI Taxonomy" id="7116"/>
    <lineage>
        <taxon>Eukaryota</taxon>
        <taxon>Metazoa</taxon>
        <taxon>Ecdysozoa</taxon>
        <taxon>Arthropoda</taxon>
        <taxon>Hexapoda</taxon>
        <taxon>Insecta</taxon>
        <taxon>Pterygota</taxon>
        <taxon>Neoptera</taxon>
        <taxon>Endopterygota</taxon>
        <taxon>Lepidoptera</taxon>
        <taxon>Glossata</taxon>
        <taxon>Ditrysia</taxon>
        <taxon>Papilionoidea</taxon>
        <taxon>Pieridae</taxon>
        <taxon>Pierinae</taxon>
        <taxon>Pieris</taxon>
    </lineage>
</organism>
<accession>A0A9P0XJD4</accession>
<dbReference type="InterPro" id="IPR039226">
    <property type="entry name" value="Ski3/TTC37"/>
</dbReference>
<dbReference type="GO" id="GO:0055087">
    <property type="term" value="C:Ski complex"/>
    <property type="evidence" value="ECO:0007669"/>
    <property type="project" value="InterPro"/>
</dbReference>
<reference evidence="4" key="1">
    <citation type="submission" date="2022-05" db="EMBL/GenBank/DDBJ databases">
        <authorList>
            <person name="Okamura Y."/>
        </authorList>
    </citation>
    <scope>NUCLEOTIDE SEQUENCE</scope>
</reference>
<feature type="repeat" description="TPR" evidence="3">
    <location>
        <begin position="608"/>
        <end position="641"/>
    </location>
</feature>
<dbReference type="PANTHER" id="PTHR15704:SF7">
    <property type="entry name" value="SUPERKILLER COMPLEX PROTEIN 3"/>
    <property type="match status" value="1"/>
</dbReference>
<protein>
    <recommendedName>
        <fullName evidence="6">Tetratricopeptide repeat protein 37</fullName>
    </recommendedName>
</protein>
<proteinExistence type="predicted"/>
<feature type="repeat" description="TPR" evidence="3">
    <location>
        <begin position="573"/>
        <end position="606"/>
    </location>
</feature>
<evidence type="ECO:0000313" key="4">
    <source>
        <dbReference type="EMBL" id="CAH4037318.1"/>
    </source>
</evidence>
<name>A0A9P0XJD4_PIEBR</name>
<dbReference type="PROSITE" id="PS50005">
    <property type="entry name" value="TPR"/>
    <property type="match status" value="3"/>
</dbReference>
<evidence type="ECO:0000256" key="3">
    <source>
        <dbReference type="PROSITE-ProRule" id="PRU00339"/>
    </source>
</evidence>
<dbReference type="SUPFAM" id="SSF48452">
    <property type="entry name" value="TPR-like"/>
    <property type="match status" value="3"/>
</dbReference>
<dbReference type="GO" id="GO:0006401">
    <property type="term" value="P:RNA catabolic process"/>
    <property type="evidence" value="ECO:0007669"/>
    <property type="project" value="InterPro"/>
</dbReference>
<evidence type="ECO:0000256" key="1">
    <source>
        <dbReference type="ARBA" id="ARBA00022737"/>
    </source>
</evidence>
<dbReference type="Pfam" id="PF13432">
    <property type="entry name" value="TPR_16"/>
    <property type="match status" value="1"/>
</dbReference>
<dbReference type="Pfam" id="PF13181">
    <property type="entry name" value="TPR_8"/>
    <property type="match status" value="1"/>
</dbReference>
<keyword evidence="2 3" id="KW-0802">TPR repeat</keyword>
<evidence type="ECO:0000313" key="5">
    <source>
        <dbReference type="Proteomes" id="UP001152562"/>
    </source>
</evidence>
<keyword evidence="5" id="KW-1185">Reference proteome</keyword>
<gene>
    <name evidence="4" type="ORF">PIBRA_LOCUS13017</name>
</gene>